<organism evidence="10 11">
    <name type="scientific">Sungouiella intermedia</name>
    <dbReference type="NCBI Taxonomy" id="45354"/>
    <lineage>
        <taxon>Eukaryota</taxon>
        <taxon>Fungi</taxon>
        <taxon>Dikarya</taxon>
        <taxon>Ascomycota</taxon>
        <taxon>Saccharomycotina</taxon>
        <taxon>Pichiomycetes</taxon>
        <taxon>Metschnikowiaceae</taxon>
        <taxon>Sungouiella</taxon>
    </lineage>
</organism>
<protein>
    <recommendedName>
        <fullName evidence="5">Nucleolar complex-associated protein 3</fullName>
    </recommendedName>
</protein>
<feature type="region of interest" description="Disordered" evidence="7">
    <location>
        <begin position="76"/>
        <end position="116"/>
    </location>
</feature>
<feature type="domain" description="Nucleolar complex-associated protein 3 N-terminal" evidence="9">
    <location>
        <begin position="121"/>
        <end position="211"/>
    </location>
</feature>
<dbReference type="PANTHER" id="PTHR14428">
    <property type="entry name" value="NUCLEOLAR COMPLEX PROTEIN 3"/>
    <property type="match status" value="1"/>
</dbReference>
<evidence type="ECO:0000256" key="4">
    <source>
        <dbReference type="ARBA" id="ARBA00023242"/>
    </source>
</evidence>
<keyword evidence="3 6" id="KW-0175">Coiled coil</keyword>
<keyword evidence="4" id="KW-0539">Nucleus</keyword>
<evidence type="ECO:0000256" key="1">
    <source>
        <dbReference type="ARBA" id="ARBA00004604"/>
    </source>
</evidence>
<accession>A0A1L0C0P5</accession>
<evidence type="ECO:0000259" key="8">
    <source>
        <dbReference type="Pfam" id="PF03914"/>
    </source>
</evidence>
<dbReference type="GO" id="GO:0003682">
    <property type="term" value="F:chromatin binding"/>
    <property type="evidence" value="ECO:0007669"/>
    <property type="project" value="TreeGrafter"/>
</dbReference>
<dbReference type="Proteomes" id="UP000182259">
    <property type="component" value="Chromosome V"/>
</dbReference>
<evidence type="ECO:0000256" key="5">
    <source>
        <dbReference type="PIRNR" id="PIRNR028977"/>
    </source>
</evidence>
<evidence type="ECO:0000259" key="9">
    <source>
        <dbReference type="Pfam" id="PF07540"/>
    </source>
</evidence>
<dbReference type="PIRSF" id="PIRSF028977">
    <property type="entry name" value="Nucleolar_complex_p3"/>
    <property type="match status" value="1"/>
</dbReference>
<dbReference type="InterPro" id="IPR011501">
    <property type="entry name" value="Noc3_N"/>
</dbReference>
<dbReference type="InterPro" id="IPR005612">
    <property type="entry name" value="CCAAT-binding_factor"/>
</dbReference>
<dbReference type="Pfam" id="PF03914">
    <property type="entry name" value="CBF"/>
    <property type="match status" value="1"/>
</dbReference>
<evidence type="ECO:0000256" key="7">
    <source>
        <dbReference type="SAM" id="MobiDB-lite"/>
    </source>
</evidence>
<evidence type="ECO:0000256" key="6">
    <source>
        <dbReference type="SAM" id="Coils"/>
    </source>
</evidence>
<sequence>MAKRTSGAVESRRKKQRAHNDSLLLSGVFSKGSADVEDWENAEQDYELAPRSLDTKEVVEGLPIKRGKVVERVVREKEVQEEDEDIEEEEKVEEQPVEPESEVDENIEEDNSTPQEKLAKIKEEIASLASQLMEDPEENISALTKLRVLAESEEFATSQLAILALVPVFKSLAPGYQIRPLTEVEQKERVSKEVAKLRNFEQGLVHNYRHYIDLLSKLARVLALNSSGNKKVTPFQIKQGHTATNAACELCLSSLRHFNFKLDLFTIPVRRLNKKPLDKSDVQLFYKCLRTLETLLKDDKDHGSITFDIVRIMTKTIKDKKFRVDESVINVFLSLSLLADYDPHGMKDTDNKVKTKKKDRVHLSKKEKKARKEMKAIDEEMRKAEQTITAEERERFQAQTLKLLLKFYLEILRAASTSVDEKSEASLLMAAVLEGLSRFGLMANFDLFGDFLEVLRETMFNIIEEHTLETDKYGVGEVSDSGGVYTKDEARKLLLSIVAAFALMVNHKEVGRLPISVDLSKFVSSLYTILADLSLDTDMEFSHKSLRLADPLDDSGFAFKPAVNVSTEAELLLKSLDFIFFRSRVGSQARAMPFIKRLYMSALQTPEKTTIALLKFVGKLLGKYGDGLKGLWSTEDTIGGEGDYVLGIEKEGFEVDYERSNVGSAVLWENVLLDKHYCPVIRDGSRSLMKSSKASNNR</sequence>
<gene>
    <name evidence="10" type="ORF">SAMEA4029009_CIC11G00000002288</name>
</gene>
<evidence type="ECO:0000256" key="2">
    <source>
        <dbReference type="ARBA" id="ARBA00007797"/>
    </source>
</evidence>
<comment type="function">
    <text evidence="5">Required for synthesis of 60S ribosomal subunits and the transport of pre-ribosomes from the nucleoplasm to the cytoplasm.</text>
</comment>
<dbReference type="Pfam" id="PF07540">
    <property type="entry name" value="NOC3p"/>
    <property type="match status" value="1"/>
</dbReference>
<name>A0A1L0C0P5_9ASCO</name>
<dbReference type="GO" id="GO:0042254">
    <property type="term" value="P:ribosome biogenesis"/>
    <property type="evidence" value="ECO:0007669"/>
    <property type="project" value="UniProtKB-KW"/>
</dbReference>
<dbReference type="InterPro" id="IPR016903">
    <property type="entry name" value="Nucleolar_cplx-assoc_3"/>
</dbReference>
<evidence type="ECO:0000313" key="11">
    <source>
        <dbReference type="Proteomes" id="UP000182259"/>
    </source>
</evidence>
<dbReference type="AlphaFoldDB" id="A0A1L0C0P5"/>
<dbReference type="GO" id="GO:0005730">
    <property type="term" value="C:nucleolus"/>
    <property type="evidence" value="ECO:0007669"/>
    <property type="project" value="UniProtKB-SubCell"/>
</dbReference>
<dbReference type="EMBL" id="LT635768">
    <property type="protein sequence ID" value="SGZ57167.1"/>
    <property type="molecule type" value="Genomic_DNA"/>
</dbReference>
<feature type="domain" description="CCAAT-binding factor" evidence="8">
    <location>
        <begin position="494"/>
        <end position="683"/>
    </location>
</feature>
<evidence type="ECO:0000256" key="3">
    <source>
        <dbReference type="ARBA" id="ARBA00023054"/>
    </source>
</evidence>
<evidence type="ECO:0000313" key="10">
    <source>
        <dbReference type="EMBL" id="SGZ57167.1"/>
    </source>
</evidence>
<dbReference type="GO" id="GO:0006270">
    <property type="term" value="P:DNA replication initiation"/>
    <property type="evidence" value="ECO:0007669"/>
    <property type="project" value="TreeGrafter"/>
</dbReference>
<comment type="subcellular location">
    <subcellularLocation>
        <location evidence="1 5">Nucleus</location>
        <location evidence="1 5">Nucleolus</location>
    </subcellularLocation>
</comment>
<comment type="similarity">
    <text evidence="2 5">Belongs to the CBF/MAK21 family.</text>
</comment>
<reference evidence="10 11" key="1">
    <citation type="submission" date="2016-10" db="EMBL/GenBank/DDBJ databases">
        <authorList>
            <person name="de Groot N.N."/>
        </authorList>
    </citation>
    <scope>NUCLEOTIDE SEQUENCE [LARGE SCALE GENOMIC DNA]</scope>
    <source>
        <strain evidence="10 11">PYCC 4715</strain>
    </source>
</reference>
<feature type="compositionally biased region" description="Acidic residues" evidence="7">
    <location>
        <begin position="79"/>
        <end position="111"/>
    </location>
</feature>
<feature type="region of interest" description="Disordered" evidence="7">
    <location>
        <begin position="1"/>
        <end position="27"/>
    </location>
</feature>
<keyword evidence="5" id="KW-0690">Ribosome biogenesis</keyword>
<proteinExistence type="inferred from homology"/>
<dbReference type="PANTHER" id="PTHR14428:SF5">
    <property type="entry name" value="NUCLEOLAR COMPLEX PROTEIN 3 HOMOLOG"/>
    <property type="match status" value="1"/>
</dbReference>
<feature type="coiled-coil region" evidence="6">
    <location>
        <begin position="363"/>
        <end position="394"/>
    </location>
</feature>